<dbReference type="NCBIfam" id="TIGR00169">
    <property type="entry name" value="leuB"/>
    <property type="match status" value="1"/>
</dbReference>
<keyword evidence="8 15" id="KW-0479">Metal-binding</keyword>
<evidence type="ECO:0000256" key="7">
    <source>
        <dbReference type="ARBA" id="ARBA00022605"/>
    </source>
</evidence>
<comment type="function">
    <text evidence="14 15 16">Catalyzes the oxidation of 3-carboxy-2-hydroxy-4-methylpentanoate (3-isopropylmalate) to 3-carboxy-4-methyl-2-oxopentanoate. The product decarboxylates to 4-methyl-2 oxopentanoate.</text>
</comment>
<feature type="domain" description="Isopropylmalate dehydrogenase-like" evidence="17">
    <location>
        <begin position="4"/>
        <end position="354"/>
    </location>
</feature>
<feature type="binding site" evidence="15">
    <location>
        <position position="97"/>
    </location>
    <ligand>
        <name>substrate</name>
    </ligand>
</feature>
<sequence>MSKNVLILPGDGIGPEIVTQARRVLELVNEQDSLGLEFSEALVGGAAIDAEGVPLPETTLEAAKAADAILLGAVGGPKWDTNPDFQIRPEKGLLGIRSNLGLFGNLRPAILYPQLAHASTLKPEVVSGLDILIVRELTGGIYFGQPRGVRVKEGGIREGYNTYVYDENEIRRIGRVAFEAARARNKKLCSVDKANVLEVTVLWREVMEEVAKDYPDVELSHMYVDNAAMQLVRAPKQFDVMVTGNMFGDILSDAAAMLTGSIGMLPSASLDVNGKGMYEPCHGSAPDIAGQGKANPLATILSAAMMLRYSLDSGATADRIEAAVSQVLDQNLRTADIMSEGMAQVSTSEMGDAVVAALKG</sequence>
<protein>
    <recommendedName>
        <fullName evidence="15">3-isopropylmalate dehydrogenase</fullName>
        <ecNumber evidence="15">1.1.1.85</ecNumber>
    </recommendedName>
    <alternativeName>
        <fullName evidence="15">3-IPM-DH</fullName>
    </alternativeName>
    <alternativeName>
        <fullName evidence="15">Beta-IPM dehydrogenase</fullName>
        <shortName evidence="15">IMDH</shortName>
    </alternativeName>
</protein>
<feature type="site" description="Important for catalysis" evidence="15">
    <location>
        <position position="193"/>
    </location>
</feature>
<evidence type="ECO:0000256" key="6">
    <source>
        <dbReference type="ARBA" id="ARBA00022430"/>
    </source>
</evidence>
<feature type="binding site" evidence="15">
    <location>
        <position position="135"/>
    </location>
    <ligand>
        <name>substrate</name>
    </ligand>
</feature>
<dbReference type="HAMAP" id="MF_01033">
    <property type="entry name" value="LeuB_type1"/>
    <property type="match status" value="1"/>
</dbReference>
<dbReference type="OrthoDB" id="9806254at2"/>
<feature type="binding site" evidence="15">
    <location>
        <position position="107"/>
    </location>
    <ligand>
        <name>substrate</name>
    </ligand>
</feature>
<evidence type="ECO:0000256" key="4">
    <source>
        <dbReference type="ARBA" id="ARBA00008319"/>
    </source>
</evidence>
<dbReference type="Proteomes" id="UP000324760">
    <property type="component" value="Chromosome"/>
</dbReference>
<keyword evidence="15" id="KW-0963">Cytoplasm</keyword>
<keyword evidence="12 15" id="KW-0464">Manganese</keyword>
<comment type="catalytic activity">
    <reaction evidence="1 15 16">
        <text>(2R,3S)-3-isopropylmalate + NAD(+) = 4-methyl-2-oxopentanoate + CO2 + NADH</text>
        <dbReference type="Rhea" id="RHEA:32271"/>
        <dbReference type="ChEBI" id="CHEBI:16526"/>
        <dbReference type="ChEBI" id="CHEBI:17865"/>
        <dbReference type="ChEBI" id="CHEBI:35121"/>
        <dbReference type="ChEBI" id="CHEBI:57540"/>
        <dbReference type="ChEBI" id="CHEBI:57945"/>
        <dbReference type="EC" id="1.1.1.85"/>
    </reaction>
</comment>
<evidence type="ECO:0000256" key="12">
    <source>
        <dbReference type="ARBA" id="ARBA00023211"/>
    </source>
</evidence>
<dbReference type="Pfam" id="PF00180">
    <property type="entry name" value="Iso_dh"/>
    <property type="match status" value="1"/>
</dbReference>
<evidence type="ECO:0000256" key="3">
    <source>
        <dbReference type="ARBA" id="ARBA00004762"/>
    </source>
</evidence>
<evidence type="ECO:0000259" key="17">
    <source>
        <dbReference type="SMART" id="SM01329"/>
    </source>
</evidence>
<evidence type="ECO:0000256" key="10">
    <source>
        <dbReference type="ARBA" id="ARBA00023002"/>
    </source>
</evidence>
<evidence type="ECO:0000256" key="15">
    <source>
        <dbReference type="HAMAP-Rule" id="MF_01033"/>
    </source>
</evidence>
<dbReference type="KEGG" id="ncu:F0U83_09695"/>
<dbReference type="EMBL" id="CP043869">
    <property type="protein sequence ID" value="QEQ96972.1"/>
    <property type="molecule type" value="Genomic_DNA"/>
</dbReference>
<evidence type="ECO:0000256" key="16">
    <source>
        <dbReference type="RuleBase" id="RU004445"/>
    </source>
</evidence>
<dbReference type="InterPro" id="IPR019818">
    <property type="entry name" value="IsoCit/isopropylmalate_DH_CS"/>
</dbReference>
<evidence type="ECO:0000256" key="5">
    <source>
        <dbReference type="ARBA" id="ARBA00011738"/>
    </source>
</evidence>
<dbReference type="GO" id="GO:0009098">
    <property type="term" value="P:L-leucine biosynthetic process"/>
    <property type="evidence" value="ECO:0007669"/>
    <property type="project" value="UniProtKB-UniRule"/>
</dbReference>
<dbReference type="InterPro" id="IPR024084">
    <property type="entry name" value="IsoPropMal-DH-like_dom"/>
</dbReference>
<dbReference type="FunFam" id="3.40.718.10:FF:000004">
    <property type="entry name" value="3-isopropylmalate dehydrogenase"/>
    <property type="match status" value="1"/>
</dbReference>
<evidence type="ECO:0000256" key="8">
    <source>
        <dbReference type="ARBA" id="ARBA00022723"/>
    </source>
</evidence>
<organism evidence="18 19">
    <name type="scientific">Neptunomonas concharum</name>
    <dbReference type="NCBI Taxonomy" id="1031538"/>
    <lineage>
        <taxon>Bacteria</taxon>
        <taxon>Pseudomonadati</taxon>
        <taxon>Pseudomonadota</taxon>
        <taxon>Gammaproteobacteria</taxon>
        <taxon>Oceanospirillales</taxon>
        <taxon>Oceanospirillaceae</taxon>
        <taxon>Neptunomonas</taxon>
    </lineage>
</organism>
<feature type="site" description="Important for catalysis" evidence="15">
    <location>
        <position position="142"/>
    </location>
</feature>
<keyword evidence="13 15" id="KW-0100">Branched-chain amino acid biosynthesis</keyword>
<feature type="binding site" evidence="15">
    <location>
        <position position="225"/>
    </location>
    <ligand>
        <name>Mg(2+)</name>
        <dbReference type="ChEBI" id="CHEBI:18420"/>
    </ligand>
</feature>
<evidence type="ECO:0000256" key="2">
    <source>
        <dbReference type="ARBA" id="ARBA00001936"/>
    </source>
</evidence>
<comment type="cofactor">
    <cofactor evidence="2">
        <name>Mn(2+)</name>
        <dbReference type="ChEBI" id="CHEBI:29035"/>
    </cofactor>
</comment>
<evidence type="ECO:0000313" key="18">
    <source>
        <dbReference type="EMBL" id="QEQ96972.1"/>
    </source>
</evidence>
<feature type="binding site" evidence="15">
    <location>
        <position position="249"/>
    </location>
    <ligand>
        <name>Mg(2+)</name>
        <dbReference type="ChEBI" id="CHEBI:18420"/>
    </ligand>
</feature>
<dbReference type="PANTHER" id="PTHR42979:SF1">
    <property type="entry name" value="3-ISOPROPYLMALATE DEHYDROGENASE"/>
    <property type="match status" value="1"/>
</dbReference>
<keyword evidence="19" id="KW-1185">Reference proteome</keyword>
<evidence type="ECO:0000256" key="11">
    <source>
        <dbReference type="ARBA" id="ARBA00023027"/>
    </source>
</evidence>
<dbReference type="Gene3D" id="3.40.718.10">
    <property type="entry name" value="Isopropylmalate Dehydrogenase"/>
    <property type="match status" value="1"/>
</dbReference>
<comment type="cofactor">
    <cofactor evidence="15 16">
        <name>Mg(2+)</name>
        <dbReference type="ChEBI" id="CHEBI:18420"/>
    </cofactor>
    <cofactor evidence="15 16">
        <name>Mn(2+)</name>
        <dbReference type="ChEBI" id="CHEBI:29035"/>
    </cofactor>
    <text evidence="15 16">Binds 1 Mg(2+) or Mn(2+) ion per subunit.</text>
</comment>
<dbReference type="EC" id="1.1.1.85" evidence="15"/>
<dbReference type="GO" id="GO:0051287">
    <property type="term" value="F:NAD binding"/>
    <property type="evidence" value="ECO:0007669"/>
    <property type="project" value="InterPro"/>
</dbReference>
<evidence type="ECO:0000256" key="9">
    <source>
        <dbReference type="ARBA" id="ARBA00022842"/>
    </source>
</evidence>
<dbReference type="PANTHER" id="PTHR42979">
    <property type="entry name" value="3-ISOPROPYLMALATE DEHYDROGENASE"/>
    <property type="match status" value="1"/>
</dbReference>
<keyword evidence="11 15" id="KW-0520">NAD</keyword>
<feature type="binding site" evidence="15">
    <location>
        <begin position="283"/>
        <end position="295"/>
    </location>
    <ligand>
        <name>NAD(+)</name>
        <dbReference type="ChEBI" id="CHEBI:57540"/>
    </ligand>
</feature>
<keyword evidence="10 15" id="KW-0560">Oxidoreductase</keyword>
<evidence type="ECO:0000256" key="13">
    <source>
        <dbReference type="ARBA" id="ARBA00023304"/>
    </source>
</evidence>
<dbReference type="GO" id="GO:0005829">
    <property type="term" value="C:cytosol"/>
    <property type="evidence" value="ECO:0007669"/>
    <property type="project" value="TreeGrafter"/>
</dbReference>
<reference evidence="18 19" key="1">
    <citation type="journal article" date="2019" name="Biochem. Eng. J.">
        <title>Metabolic engineering of the marine bacteria Neptunomonas concharum for the production of acetoin and meso-2,3-butanediol from acetate.</title>
        <authorList>
            <person name="Li W."/>
            <person name="Pu N."/>
            <person name="Liu C.-X."/>
            <person name="Yuan Q.-P."/>
            <person name="Li Z.-J."/>
        </authorList>
    </citation>
    <scope>NUCLEOTIDE SEQUENCE [LARGE SCALE GENOMIC DNA]</scope>
    <source>
        <strain evidence="18 19">JCM17730</strain>
    </source>
</reference>
<proteinExistence type="inferred from homology"/>
<dbReference type="RefSeq" id="WP_138987719.1">
    <property type="nucleotide sequence ID" value="NZ_CP043869.1"/>
</dbReference>
<dbReference type="SUPFAM" id="SSF53659">
    <property type="entry name" value="Isocitrate/Isopropylmalate dehydrogenase-like"/>
    <property type="match status" value="1"/>
</dbReference>
<comment type="subunit">
    <text evidence="5 15 16">Homodimer.</text>
</comment>
<evidence type="ECO:0000313" key="19">
    <source>
        <dbReference type="Proteomes" id="UP000324760"/>
    </source>
</evidence>
<evidence type="ECO:0000256" key="1">
    <source>
        <dbReference type="ARBA" id="ARBA00000624"/>
    </source>
</evidence>
<comment type="similarity">
    <text evidence="4 15">Belongs to the isocitrate and isopropylmalate dehydrogenases family. LeuB type 1 subfamily.</text>
</comment>
<dbReference type="AlphaFoldDB" id="A0A5P1RCG3"/>
<dbReference type="PROSITE" id="PS00470">
    <property type="entry name" value="IDH_IMDH"/>
    <property type="match status" value="1"/>
</dbReference>
<accession>A0A5P1RCG3</accession>
<dbReference type="GO" id="GO:0003862">
    <property type="term" value="F:3-isopropylmalate dehydrogenase activity"/>
    <property type="evidence" value="ECO:0007669"/>
    <property type="project" value="UniProtKB-UniRule"/>
</dbReference>
<comment type="caution">
    <text evidence="15">Lacks conserved residue(s) required for the propagation of feature annotation.</text>
</comment>
<keyword evidence="9 15" id="KW-0460">Magnesium</keyword>
<name>A0A5P1RCG3_9GAMM</name>
<dbReference type="GO" id="GO:0000287">
    <property type="term" value="F:magnesium ion binding"/>
    <property type="evidence" value="ECO:0007669"/>
    <property type="project" value="InterPro"/>
</dbReference>
<dbReference type="InterPro" id="IPR004429">
    <property type="entry name" value="Isopropylmalate_DH"/>
</dbReference>
<feature type="binding site" evidence="15">
    <location>
        <position position="253"/>
    </location>
    <ligand>
        <name>Mg(2+)</name>
        <dbReference type="ChEBI" id="CHEBI:18420"/>
    </ligand>
</feature>
<keyword evidence="7 15" id="KW-0028">Amino-acid biosynthesis</keyword>
<comment type="pathway">
    <text evidence="3 15 16">Amino-acid biosynthesis; L-leucine biosynthesis; L-leucine from 3-methyl-2-oxobutanoate: step 3/4.</text>
</comment>
<keyword evidence="6 15" id="KW-0432">Leucine biosynthesis</keyword>
<comment type="subcellular location">
    <subcellularLocation>
        <location evidence="15">Cytoplasm</location>
    </subcellularLocation>
</comment>
<gene>
    <name evidence="15 18" type="primary">leuB</name>
    <name evidence="18" type="ORF">F0U83_09695</name>
</gene>
<evidence type="ECO:0000256" key="14">
    <source>
        <dbReference type="ARBA" id="ARBA00023577"/>
    </source>
</evidence>
<dbReference type="UniPathway" id="UPA00048">
    <property type="reaction ID" value="UER00072"/>
</dbReference>
<feature type="binding site" evidence="15">
    <location>
        <position position="225"/>
    </location>
    <ligand>
        <name>substrate</name>
    </ligand>
</feature>
<dbReference type="SMART" id="SM01329">
    <property type="entry name" value="Iso_dh"/>
    <property type="match status" value="1"/>
</dbReference>